<reference evidence="1 2" key="1">
    <citation type="journal article" date="2021" name="Hortic Res">
        <title>The domestication of Cucurbita argyrosperma as revealed by the genome of its wild relative.</title>
        <authorList>
            <person name="Barrera-Redondo J."/>
            <person name="Sanchez-de la Vega G."/>
            <person name="Aguirre-Liguori J.A."/>
            <person name="Castellanos-Morales G."/>
            <person name="Gutierrez-Guerrero Y.T."/>
            <person name="Aguirre-Dugua X."/>
            <person name="Aguirre-Planter E."/>
            <person name="Tenaillon M.I."/>
            <person name="Lira-Saade R."/>
            <person name="Eguiarte L.E."/>
        </authorList>
    </citation>
    <scope>NUCLEOTIDE SEQUENCE [LARGE SCALE GENOMIC DNA]</scope>
    <source>
        <strain evidence="1">JBR-2021</strain>
    </source>
</reference>
<organism evidence="1 2">
    <name type="scientific">Cucurbita argyrosperma subsp. sororia</name>
    <dbReference type="NCBI Taxonomy" id="37648"/>
    <lineage>
        <taxon>Eukaryota</taxon>
        <taxon>Viridiplantae</taxon>
        <taxon>Streptophyta</taxon>
        <taxon>Embryophyta</taxon>
        <taxon>Tracheophyta</taxon>
        <taxon>Spermatophyta</taxon>
        <taxon>Magnoliopsida</taxon>
        <taxon>eudicotyledons</taxon>
        <taxon>Gunneridae</taxon>
        <taxon>Pentapetalae</taxon>
        <taxon>rosids</taxon>
        <taxon>fabids</taxon>
        <taxon>Cucurbitales</taxon>
        <taxon>Cucurbitaceae</taxon>
        <taxon>Cucurbiteae</taxon>
        <taxon>Cucurbita</taxon>
    </lineage>
</organism>
<proteinExistence type="predicted"/>
<protein>
    <submittedName>
        <fullName evidence="1">Protein SIEL</fullName>
    </submittedName>
</protein>
<dbReference type="Proteomes" id="UP000685013">
    <property type="component" value="Chromosome 6"/>
</dbReference>
<feature type="non-terminal residue" evidence="1">
    <location>
        <position position="1"/>
    </location>
</feature>
<sequence length="182" mass="20990">MAERDPELVYVIDELDDQSFFSLCFVPSASIRTWLHNNTERFQIRPSQLFTVFLGFTKDPYHYVRKAVTDCSYKVTLPISVLVISSLFHDERYEHEDACKIHVQQLKDGDALESIKTMVQDFEILQGSIGSIHVSNGQIQWFLSFYNAVSQDKEAGCKGMKFDVFKTLVLVELKNGNSYWES</sequence>
<keyword evidence="2" id="KW-1185">Reference proteome</keyword>
<evidence type="ECO:0000313" key="2">
    <source>
        <dbReference type="Proteomes" id="UP000685013"/>
    </source>
</evidence>
<dbReference type="EMBL" id="JAGKQH010000006">
    <property type="protein sequence ID" value="KAG6596326.1"/>
    <property type="molecule type" value="Genomic_DNA"/>
</dbReference>
<evidence type="ECO:0000313" key="1">
    <source>
        <dbReference type="EMBL" id="KAG6596326.1"/>
    </source>
</evidence>
<name>A0AAV6NC68_9ROSI</name>
<accession>A0AAV6NC68</accession>
<gene>
    <name evidence="1" type="primary">SIEL</name>
    <name evidence="1" type="ORF">SDJN03_09506</name>
</gene>
<comment type="caution">
    <text evidence="1">The sequence shown here is derived from an EMBL/GenBank/DDBJ whole genome shotgun (WGS) entry which is preliminary data.</text>
</comment>
<dbReference type="AlphaFoldDB" id="A0AAV6NC68"/>